<keyword evidence="7" id="KW-1133">Transmembrane helix</keyword>
<dbReference type="SUPFAM" id="SSF47384">
    <property type="entry name" value="Homodimeric domain of signal transducing histidine kinase"/>
    <property type="match status" value="1"/>
</dbReference>
<evidence type="ECO:0000313" key="10">
    <source>
        <dbReference type="Proteomes" id="UP000246099"/>
    </source>
</evidence>
<protein>
    <recommendedName>
        <fullName evidence="2">histidine kinase</fullName>
        <ecNumber evidence="2">2.7.13.3</ecNumber>
    </recommendedName>
</protein>
<evidence type="ECO:0000259" key="8">
    <source>
        <dbReference type="PROSITE" id="PS50109"/>
    </source>
</evidence>
<dbReference type="PANTHER" id="PTHR43711">
    <property type="entry name" value="TWO-COMPONENT HISTIDINE KINASE"/>
    <property type="match status" value="1"/>
</dbReference>
<keyword evidence="7" id="KW-0812">Transmembrane</keyword>
<organism evidence="9 10">
    <name type="scientific">Chitinophaga alhagiae</name>
    <dbReference type="NCBI Taxonomy" id="2203219"/>
    <lineage>
        <taxon>Bacteria</taxon>
        <taxon>Pseudomonadati</taxon>
        <taxon>Bacteroidota</taxon>
        <taxon>Chitinophagia</taxon>
        <taxon>Chitinophagales</taxon>
        <taxon>Chitinophagaceae</taxon>
        <taxon>Chitinophaga</taxon>
    </lineage>
</organism>
<sequence length="455" mass="50435">MDGSMFGVIFRVIFAAVMFKRHSHILYRFFDASWFRIVHLGVSPAMSFVEARRTKLLNLLALPCIPVIGFFAVLNALQGRWLLSALNLSTTLACVAVLVLHTKRKYLSARWVLIVFSIIVYTFTGLYFHNGAEYFLLNILVCAILVYDNKWVIAALSVVICGAFITIVLMPQEWRLAPPVPPGRVWLNMASALVFIPIALSFFKRIQHDYHQEIDRQRQALAGMNKDKEKLLSIVTHDVRSPLATLEVLLDMFGKGEYPQEMMEEAAAVLHTKVAQLGGALDNVLRWSSRSMKGIRTNPEDVLLAQLITETLQFFQMVIQEKGLQVEVQVSPVAAVYADRDQVLVILRNLFSNAVKFSYPGGKIILHAVREGEQVALHITDQGKGMTAAQLGGLFTSWQNPGYGTGGERGTGLGMLLSNEFAQQNGGAIKVESVPEAGTHCTVYLPAGELPVMAS</sequence>
<name>A0ABM6W8C6_9BACT</name>
<dbReference type="CDD" id="cd00082">
    <property type="entry name" value="HisKA"/>
    <property type="match status" value="1"/>
</dbReference>
<keyword evidence="10" id="KW-1185">Reference proteome</keyword>
<dbReference type="InterPro" id="IPR036097">
    <property type="entry name" value="HisK_dim/P_sf"/>
</dbReference>
<dbReference type="Pfam" id="PF02518">
    <property type="entry name" value="HATPase_c"/>
    <property type="match status" value="1"/>
</dbReference>
<dbReference type="Proteomes" id="UP000246099">
    <property type="component" value="Chromosome"/>
</dbReference>
<dbReference type="EMBL" id="CP029600">
    <property type="protein sequence ID" value="AWO00224.1"/>
    <property type="molecule type" value="Genomic_DNA"/>
</dbReference>
<keyword evidence="7" id="KW-0472">Membrane</keyword>
<evidence type="ECO:0000256" key="4">
    <source>
        <dbReference type="ARBA" id="ARBA00022679"/>
    </source>
</evidence>
<dbReference type="SMART" id="SM00387">
    <property type="entry name" value="HATPase_c"/>
    <property type="match status" value="1"/>
</dbReference>
<evidence type="ECO:0000256" key="2">
    <source>
        <dbReference type="ARBA" id="ARBA00012438"/>
    </source>
</evidence>
<dbReference type="GO" id="GO:0016301">
    <property type="term" value="F:kinase activity"/>
    <property type="evidence" value="ECO:0007669"/>
    <property type="project" value="UniProtKB-KW"/>
</dbReference>
<dbReference type="Gene3D" id="3.30.565.10">
    <property type="entry name" value="Histidine kinase-like ATPase, C-terminal domain"/>
    <property type="match status" value="1"/>
</dbReference>
<evidence type="ECO:0000256" key="5">
    <source>
        <dbReference type="ARBA" id="ARBA00022777"/>
    </source>
</evidence>
<keyword evidence="5 9" id="KW-0418">Kinase</keyword>
<feature type="domain" description="Histidine kinase" evidence="8">
    <location>
        <begin position="234"/>
        <end position="449"/>
    </location>
</feature>
<dbReference type="EC" id="2.7.13.3" evidence="2"/>
<dbReference type="SUPFAM" id="SSF55874">
    <property type="entry name" value="ATPase domain of HSP90 chaperone/DNA topoisomerase II/histidine kinase"/>
    <property type="match status" value="1"/>
</dbReference>
<dbReference type="InterPro" id="IPR003594">
    <property type="entry name" value="HATPase_dom"/>
</dbReference>
<dbReference type="InterPro" id="IPR003661">
    <property type="entry name" value="HisK_dim/P_dom"/>
</dbReference>
<feature type="transmembrane region" description="Helical" evidence="7">
    <location>
        <begin position="185"/>
        <end position="203"/>
    </location>
</feature>
<dbReference type="PRINTS" id="PR00344">
    <property type="entry name" value="BCTRLSENSOR"/>
</dbReference>
<feature type="transmembrane region" description="Helical" evidence="7">
    <location>
        <begin position="56"/>
        <end position="75"/>
    </location>
</feature>
<comment type="catalytic activity">
    <reaction evidence="1">
        <text>ATP + protein L-histidine = ADP + protein N-phospho-L-histidine.</text>
        <dbReference type="EC" id="2.7.13.3"/>
    </reaction>
</comment>
<dbReference type="InterPro" id="IPR005467">
    <property type="entry name" value="His_kinase_dom"/>
</dbReference>
<feature type="transmembrane region" description="Helical" evidence="7">
    <location>
        <begin position="131"/>
        <end position="147"/>
    </location>
</feature>
<reference evidence="9 10" key="1">
    <citation type="submission" date="2018-05" db="EMBL/GenBank/DDBJ databases">
        <title>Chitinophaga sp. nov., isolated from rhizosphere soil of Alhagi.</title>
        <authorList>
            <person name="Liu Y."/>
        </authorList>
    </citation>
    <scope>NUCLEOTIDE SEQUENCE [LARGE SCALE GENOMIC DNA]</scope>
    <source>
        <strain evidence="9 10">T22</strain>
    </source>
</reference>
<dbReference type="InterPro" id="IPR004358">
    <property type="entry name" value="Sig_transdc_His_kin-like_C"/>
</dbReference>
<keyword evidence="3" id="KW-0597">Phosphoprotein</keyword>
<evidence type="ECO:0000256" key="3">
    <source>
        <dbReference type="ARBA" id="ARBA00022553"/>
    </source>
</evidence>
<evidence type="ECO:0000313" key="9">
    <source>
        <dbReference type="EMBL" id="AWO00224.1"/>
    </source>
</evidence>
<dbReference type="InterPro" id="IPR036890">
    <property type="entry name" value="HATPase_C_sf"/>
</dbReference>
<keyword evidence="4" id="KW-0808">Transferase</keyword>
<evidence type="ECO:0000256" key="1">
    <source>
        <dbReference type="ARBA" id="ARBA00000085"/>
    </source>
</evidence>
<feature type="transmembrane region" description="Helical" evidence="7">
    <location>
        <begin position="81"/>
        <end position="100"/>
    </location>
</feature>
<dbReference type="Gene3D" id="1.10.287.130">
    <property type="match status" value="1"/>
</dbReference>
<evidence type="ECO:0000256" key="6">
    <source>
        <dbReference type="ARBA" id="ARBA00023012"/>
    </source>
</evidence>
<accession>A0ABM6W8C6</accession>
<dbReference type="PANTHER" id="PTHR43711:SF1">
    <property type="entry name" value="HISTIDINE KINASE 1"/>
    <property type="match status" value="1"/>
</dbReference>
<feature type="transmembrane region" description="Helical" evidence="7">
    <location>
        <begin position="152"/>
        <end position="170"/>
    </location>
</feature>
<dbReference type="InterPro" id="IPR050736">
    <property type="entry name" value="Sensor_HK_Regulatory"/>
</dbReference>
<keyword evidence="6" id="KW-0902">Two-component regulatory system</keyword>
<feature type="transmembrane region" description="Helical" evidence="7">
    <location>
        <begin position="107"/>
        <end position="125"/>
    </location>
</feature>
<dbReference type="PROSITE" id="PS50109">
    <property type="entry name" value="HIS_KIN"/>
    <property type="match status" value="1"/>
</dbReference>
<evidence type="ECO:0000256" key="7">
    <source>
        <dbReference type="SAM" id="Phobius"/>
    </source>
</evidence>
<proteinExistence type="predicted"/>
<gene>
    <name evidence="9" type="ORF">DLD77_00140</name>
</gene>